<protein>
    <submittedName>
        <fullName evidence="1">Uncharacterized protein</fullName>
    </submittedName>
</protein>
<name>A0A6C0HD88_9ZZZZ</name>
<dbReference type="SUPFAM" id="SSF102712">
    <property type="entry name" value="JAB1/MPN domain"/>
    <property type="match status" value="1"/>
</dbReference>
<accession>A0A6C0HD88</accession>
<dbReference type="EMBL" id="MN739934">
    <property type="protein sequence ID" value="QHT78602.1"/>
    <property type="molecule type" value="Genomic_DNA"/>
</dbReference>
<sequence>MCEKEYILSKDTLNTIYEHVFESETELCSYLELKSGKELKIIVDLLQEGDVTTGRKTCKNKGKSSGFLYHSHPFSSRSYPSTEDIVKVLKYDFKVSIIATRWGIYTIKNPIKQKIKEDEVDYYLKKILKNVDVIGRMENKKGFLAEKYLNPEDFKGDFHSKYYIKTLTDDEIKIIRDELENIHRFTKLTLNFCPWSYLLR</sequence>
<dbReference type="AlphaFoldDB" id="A0A6C0HD88"/>
<organism evidence="1">
    <name type="scientific">viral metagenome</name>
    <dbReference type="NCBI Taxonomy" id="1070528"/>
    <lineage>
        <taxon>unclassified sequences</taxon>
        <taxon>metagenomes</taxon>
        <taxon>organismal metagenomes</taxon>
    </lineage>
</organism>
<proteinExistence type="predicted"/>
<evidence type="ECO:0000313" key="1">
    <source>
        <dbReference type="EMBL" id="QHT78602.1"/>
    </source>
</evidence>
<reference evidence="1" key="1">
    <citation type="journal article" date="2020" name="Nature">
        <title>Giant virus diversity and host interactions through global metagenomics.</title>
        <authorList>
            <person name="Schulz F."/>
            <person name="Roux S."/>
            <person name="Paez-Espino D."/>
            <person name="Jungbluth S."/>
            <person name="Walsh D.A."/>
            <person name="Denef V.J."/>
            <person name="McMahon K.D."/>
            <person name="Konstantinidis K.T."/>
            <person name="Eloe-Fadrosh E.A."/>
            <person name="Kyrpides N.C."/>
            <person name="Woyke T."/>
        </authorList>
    </citation>
    <scope>NUCLEOTIDE SEQUENCE</scope>
    <source>
        <strain evidence="1">GVMAG-M-3300023179-92</strain>
    </source>
</reference>